<feature type="region of interest" description="Disordered" evidence="1">
    <location>
        <begin position="35"/>
        <end position="67"/>
    </location>
</feature>
<dbReference type="EMBL" id="MU129283">
    <property type="protein sequence ID" value="KAF9503948.1"/>
    <property type="molecule type" value="Genomic_DNA"/>
</dbReference>
<protein>
    <submittedName>
        <fullName evidence="2">Uncharacterized protein</fullName>
    </submittedName>
</protein>
<sequence>MGARAATQDLNLAYPQPLEQQIKYATHPLQQGLIPNPTNGLIPNPTNVQTTPRTKHRSMQPPLSPDPRFYAMTKQIHATHLPKQGLIPNPMNVQTMPRTKHGSTQPPLSPDPQFYATMKQICATHPPKQHQLLFGCYL</sequence>
<keyword evidence="3" id="KW-1185">Reference proteome</keyword>
<evidence type="ECO:0000256" key="1">
    <source>
        <dbReference type="SAM" id="MobiDB-lite"/>
    </source>
</evidence>
<feature type="compositionally biased region" description="Polar residues" evidence="1">
    <location>
        <begin position="36"/>
        <end position="52"/>
    </location>
</feature>
<proteinExistence type="predicted"/>
<comment type="caution">
    <text evidence="2">The sequence shown here is derived from an EMBL/GenBank/DDBJ whole genome shotgun (WGS) entry which is preliminary data.</text>
</comment>
<dbReference type="AlphaFoldDB" id="A0A9P6DMC1"/>
<organism evidence="2 3">
    <name type="scientific">Hydnum rufescens UP504</name>
    <dbReference type="NCBI Taxonomy" id="1448309"/>
    <lineage>
        <taxon>Eukaryota</taxon>
        <taxon>Fungi</taxon>
        <taxon>Dikarya</taxon>
        <taxon>Basidiomycota</taxon>
        <taxon>Agaricomycotina</taxon>
        <taxon>Agaricomycetes</taxon>
        <taxon>Cantharellales</taxon>
        <taxon>Hydnaceae</taxon>
        <taxon>Hydnum</taxon>
    </lineage>
</organism>
<evidence type="ECO:0000313" key="3">
    <source>
        <dbReference type="Proteomes" id="UP000886523"/>
    </source>
</evidence>
<gene>
    <name evidence="2" type="ORF">BS47DRAFT_1369163</name>
</gene>
<reference evidence="2" key="1">
    <citation type="journal article" date="2020" name="Nat. Commun.">
        <title>Large-scale genome sequencing of mycorrhizal fungi provides insights into the early evolution of symbiotic traits.</title>
        <authorList>
            <person name="Miyauchi S."/>
            <person name="Kiss E."/>
            <person name="Kuo A."/>
            <person name="Drula E."/>
            <person name="Kohler A."/>
            <person name="Sanchez-Garcia M."/>
            <person name="Morin E."/>
            <person name="Andreopoulos B."/>
            <person name="Barry K.W."/>
            <person name="Bonito G."/>
            <person name="Buee M."/>
            <person name="Carver A."/>
            <person name="Chen C."/>
            <person name="Cichocki N."/>
            <person name="Clum A."/>
            <person name="Culley D."/>
            <person name="Crous P.W."/>
            <person name="Fauchery L."/>
            <person name="Girlanda M."/>
            <person name="Hayes R.D."/>
            <person name="Keri Z."/>
            <person name="LaButti K."/>
            <person name="Lipzen A."/>
            <person name="Lombard V."/>
            <person name="Magnuson J."/>
            <person name="Maillard F."/>
            <person name="Murat C."/>
            <person name="Nolan M."/>
            <person name="Ohm R.A."/>
            <person name="Pangilinan J."/>
            <person name="Pereira M.F."/>
            <person name="Perotto S."/>
            <person name="Peter M."/>
            <person name="Pfister S."/>
            <person name="Riley R."/>
            <person name="Sitrit Y."/>
            <person name="Stielow J.B."/>
            <person name="Szollosi G."/>
            <person name="Zifcakova L."/>
            <person name="Stursova M."/>
            <person name="Spatafora J.W."/>
            <person name="Tedersoo L."/>
            <person name="Vaario L.M."/>
            <person name="Yamada A."/>
            <person name="Yan M."/>
            <person name="Wang P."/>
            <person name="Xu J."/>
            <person name="Bruns T."/>
            <person name="Baldrian P."/>
            <person name="Vilgalys R."/>
            <person name="Dunand C."/>
            <person name="Henrissat B."/>
            <person name="Grigoriev I.V."/>
            <person name="Hibbett D."/>
            <person name="Nagy L.G."/>
            <person name="Martin F.M."/>
        </authorList>
    </citation>
    <scope>NUCLEOTIDE SEQUENCE</scope>
    <source>
        <strain evidence="2">UP504</strain>
    </source>
</reference>
<evidence type="ECO:0000313" key="2">
    <source>
        <dbReference type="EMBL" id="KAF9503948.1"/>
    </source>
</evidence>
<dbReference type="Proteomes" id="UP000886523">
    <property type="component" value="Unassembled WGS sequence"/>
</dbReference>
<name>A0A9P6DMC1_9AGAM</name>
<accession>A0A9P6DMC1</accession>